<evidence type="ECO:0000313" key="1">
    <source>
        <dbReference type="EMBL" id="GJE27817.1"/>
    </source>
</evidence>
<evidence type="ECO:0008006" key="3">
    <source>
        <dbReference type="Google" id="ProtNLM"/>
    </source>
</evidence>
<dbReference type="InterPro" id="IPR009962">
    <property type="entry name" value="DUF1488"/>
</dbReference>
<dbReference type="InterPro" id="IPR036692">
    <property type="entry name" value="Shew3726-like_sf"/>
</dbReference>
<accession>A0ABQ4TCM8</accession>
<comment type="caution">
    <text evidence="1">The sequence shown here is derived from an EMBL/GenBank/DDBJ whole genome shotgun (WGS) entry which is preliminary data.</text>
</comment>
<name>A0ABQ4TCM8_METOR</name>
<evidence type="ECO:0000313" key="2">
    <source>
        <dbReference type="Proteomes" id="UP001055156"/>
    </source>
</evidence>
<dbReference type="Pfam" id="PF07369">
    <property type="entry name" value="DUF1488"/>
    <property type="match status" value="1"/>
</dbReference>
<dbReference type="Proteomes" id="UP001055156">
    <property type="component" value="Unassembled WGS sequence"/>
</dbReference>
<reference evidence="1" key="1">
    <citation type="journal article" date="2021" name="Front. Microbiol.">
        <title>Comprehensive Comparative Genomics and Phenotyping of Methylobacterium Species.</title>
        <authorList>
            <person name="Alessa O."/>
            <person name="Ogura Y."/>
            <person name="Fujitani Y."/>
            <person name="Takami H."/>
            <person name="Hayashi T."/>
            <person name="Sahin N."/>
            <person name="Tani A."/>
        </authorList>
    </citation>
    <scope>NUCLEOTIDE SEQUENCE</scope>
    <source>
        <strain evidence="1">NBRC 15689</strain>
    </source>
</reference>
<sequence>MRISGFEAGIDKTMPDHVSFSITDDRRLIPCRIGFDAIHALADDPSGNVMTLFAAHQEQIVDAAIAQYRREGAPDGTVTRSGGAPRR</sequence>
<dbReference type="SUPFAM" id="SSF160272">
    <property type="entry name" value="Shew3726-like"/>
    <property type="match status" value="1"/>
</dbReference>
<keyword evidence="2" id="KW-1185">Reference proteome</keyword>
<dbReference type="EMBL" id="BPQV01000007">
    <property type="protein sequence ID" value="GJE27817.1"/>
    <property type="molecule type" value="Genomic_DNA"/>
</dbReference>
<protein>
    <recommendedName>
        <fullName evidence="3">DUF1488 domain-containing protein</fullName>
    </recommendedName>
</protein>
<proteinExistence type="predicted"/>
<reference evidence="1" key="2">
    <citation type="submission" date="2021-08" db="EMBL/GenBank/DDBJ databases">
        <authorList>
            <person name="Tani A."/>
            <person name="Ola A."/>
            <person name="Ogura Y."/>
            <person name="Katsura K."/>
            <person name="Hayashi T."/>
        </authorList>
    </citation>
    <scope>NUCLEOTIDE SEQUENCE</scope>
    <source>
        <strain evidence="1">NBRC 15689</strain>
    </source>
</reference>
<organism evidence="1 2">
    <name type="scientific">Methylobacterium organophilum</name>
    <dbReference type="NCBI Taxonomy" id="410"/>
    <lineage>
        <taxon>Bacteria</taxon>
        <taxon>Pseudomonadati</taxon>
        <taxon>Pseudomonadota</taxon>
        <taxon>Alphaproteobacteria</taxon>
        <taxon>Hyphomicrobiales</taxon>
        <taxon>Methylobacteriaceae</taxon>
        <taxon>Methylobacterium</taxon>
    </lineage>
</organism>
<gene>
    <name evidence="1" type="ORF">LKMONMHP_2679</name>
</gene>